<keyword evidence="13" id="KW-1185">Reference proteome</keyword>
<dbReference type="PANTHER" id="PTHR48021:SF21">
    <property type="entry name" value="SUGAR TRANSPORTER ERD6-LIKE 8"/>
    <property type="match status" value="1"/>
</dbReference>
<keyword evidence="7 10" id="KW-0472">Membrane</keyword>
<dbReference type="InterPro" id="IPR036259">
    <property type="entry name" value="MFS_trans_sf"/>
</dbReference>
<dbReference type="CDD" id="cd17358">
    <property type="entry name" value="MFS_GLUT6_8_Class3_like"/>
    <property type="match status" value="1"/>
</dbReference>
<evidence type="ECO:0000256" key="3">
    <source>
        <dbReference type="ARBA" id="ARBA00022448"/>
    </source>
</evidence>
<evidence type="ECO:0000256" key="4">
    <source>
        <dbReference type="ARBA" id="ARBA00022597"/>
    </source>
</evidence>
<dbReference type="Proteomes" id="UP001227230">
    <property type="component" value="Chromosome 14"/>
</dbReference>
<gene>
    <name evidence="12" type="ORF">VitviT2T_021110</name>
</gene>
<dbReference type="PRINTS" id="PR00171">
    <property type="entry name" value="SUGRTRNSPORT"/>
</dbReference>
<evidence type="ECO:0000256" key="9">
    <source>
        <dbReference type="SAM" id="Coils"/>
    </source>
</evidence>
<comment type="subcellular location">
    <subcellularLocation>
        <location evidence="1">Membrane</location>
        <topology evidence="1">Multi-pass membrane protein</topology>
    </subcellularLocation>
</comment>
<dbReference type="InterPro" id="IPR005828">
    <property type="entry name" value="MFS_sugar_transport-like"/>
</dbReference>
<dbReference type="InterPro" id="IPR020846">
    <property type="entry name" value="MFS_dom"/>
</dbReference>
<reference evidence="12 13" key="1">
    <citation type="journal article" date="2023" name="Hortic Res">
        <title>The complete reference genome for grapevine (Vitis vinifera L.) genetics and breeding.</title>
        <authorList>
            <person name="Shi X."/>
            <person name="Cao S."/>
            <person name="Wang X."/>
            <person name="Huang S."/>
            <person name="Wang Y."/>
            <person name="Liu Z."/>
            <person name="Liu W."/>
            <person name="Leng X."/>
            <person name="Peng Y."/>
            <person name="Wang N."/>
            <person name="Wang Y."/>
            <person name="Ma Z."/>
            <person name="Xu X."/>
            <person name="Zhang F."/>
            <person name="Xue H."/>
            <person name="Zhong H."/>
            <person name="Wang Y."/>
            <person name="Zhang K."/>
            <person name="Velt A."/>
            <person name="Avia K."/>
            <person name="Holtgrawe D."/>
            <person name="Grimplet J."/>
            <person name="Matus J.T."/>
            <person name="Ware D."/>
            <person name="Wu X."/>
            <person name="Wang H."/>
            <person name="Liu C."/>
            <person name="Fang Y."/>
            <person name="Rustenholz C."/>
            <person name="Cheng Z."/>
            <person name="Xiao H."/>
            <person name="Zhou Y."/>
        </authorList>
    </citation>
    <scope>NUCLEOTIDE SEQUENCE [LARGE SCALE GENOMIC DNA]</scope>
    <source>
        <strain evidence="13">cv. Pinot noir / PN40024</strain>
        <tissue evidence="12">Leaf</tissue>
    </source>
</reference>
<keyword evidence="5 10" id="KW-0812">Transmembrane</keyword>
<proteinExistence type="inferred from homology"/>
<dbReference type="SUPFAM" id="SSF103473">
    <property type="entry name" value="MFS general substrate transporter"/>
    <property type="match status" value="1"/>
</dbReference>
<name>A0ABY9D5X1_VITVI</name>
<feature type="transmembrane region" description="Helical" evidence="10">
    <location>
        <begin position="172"/>
        <end position="192"/>
    </location>
</feature>
<evidence type="ECO:0000256" key="1">
    <source>
        <dbReference type="ARBA" id="ARBA00004141"/>
    </source>
</evidence>
<dbReference type="PROSITE" id="PS50850">
    <property type="entry name" value="MFS"/>
    <property type="match status" value="1"/>
</dbReference>
<accession>A0ABY9D5X1</accession>
<evidence type="ECO:0000256" key="6">
    <source>
        <dbReference type="ARBA" id="ARBA00022989"/>
    </source>
</evidence>
<dbReference type="InterPro" id="IPR050549">
    <property type="entry name" value="MFS_Trehalose_Transporter"/>
</dbReference>
<keyword evidence="9" id="KW-0175">Coiled coil</keyword>
<feature type="transmembrane region" description="Helical" evidence="10">
    <location>
        <begin position="531"/>
        <end position="549"/>
    </location>
</feature>
<feature type="transmembrane region" description="Helical" evidence="10">
    <location>
        <begin position="463"/>
        <end position="487"/>
    </location>
</feature>
<evidence type="ECO:0000313" key="13">
    <source>
        <dbReference type="Proteomes" id="UP001227230"/>
    </source>
</evidence>
<dbReference type="EMBL" id="CP126661">
    <property type="protein sequence ID" value="WKA02965.1"/>
    <property type="molecule type" value="Genomic_DNA"/>
</dbReference>
<feature type="transmembrane region" description="Helical" evidence="10">
    <location>
        <begin position="230"/>
        <end position="249"/>
    </location>
</feature>
<dbReference type="PROSITE" id="PS00216">
    <property type="entry name" value="SUGAR_TRANSPORT_1"/>
    <property type="match status" value="1"/>
</dbReference>
<feature type="transmembrane region" description="Helical" evidence="10">
    <location>
        <begin position="429"/>
        <end position="451"/>
    </location>
</feature>
<evidence type="ECO:0000256" key="10">
    <source>
        <dbReference type="SAM" id="Phobius"/>
    </source>
</evidence>
<protein>
    <recommendedName>
        <fullName evidence="11">Major facilitator superfamily (MFS) profile domain-containing protein</fullName>
    </recommendedName>
</protein>
<dbReference type="InterPro" id="IPR005829">
    <property type="entry name" value="Sugar_transporter_CS"/>
</dbReference>
<feature type="transmembrane region" description="Helical" evidence="10">
    <location>
        <begin position="499"/>
        <end position="519"/>
    </location>
</feature>
<dbReference type="NCBIfam" id="TIGR00879">
    <property type="entry name" value="SP"/>
    <property type="match status" value="1"/>
</dbReference>
<feature type="domain" description="Major facilitator superfamily (MFS) profile" evidence="11">
    <location>
        <begin position="134"/>
        <end position="553"/>
    </location>
</feature>
<evidence type="ECO:0000256" key="5">
    <source>
        <dbReference type="ARBA" id="ARBA00022692"/>
    </source>
</evidence>
<feature type="transmembrane region" description="Helical" evidence="10">
    <location>
        <begin position="366"/>
        <end position="389"/>
    </location>
</feature>
<keyword evidence="3 8" id="KW-0813">Transport</keyword>
<feature type="transmembrane region" description="Helical" evidence="10">
    <location>
        <begin position="130"/>
        <end position="152"/>
    </location>
</feature>
<dbReference type="PANTHER" id="PTHR48021">
    <property type="match status" value="1"/>
</dbReference>
<feature type="transmembrane region" description="Helical" evidence="10">
    <location>
        <begin position="261"/>
        <end position="279"/>
    </location>
</feature>
<comment type="similarity">
    <text evidence="2 8">Belongs to the major facilitator superfamily. Sugar transporter (TC 2.A.1.1) family.</text>
</comment>
<dbReference type="InterPro" id="IPR044775">
    <property type="entry name" value="MFS_ERD6/Tret1-like"/>
</dbReference>
<dbReference type="Gene3D" id="1.20.1250.20">
    <property type="entry name" value="MFS general substrate transporter like domains"/>
    <property type="match status" value="1"/>
</dbReference>
<feature type="coiled-coil region" evidence="9">
    <location>
        <begin position="319"/>
        <end position="346"/>
    </location>
</feature>
<evidence type="ECO:0000313" key="12">
    <source>
        <dbReference type="EMBL" id="WKA02965.1"/>
    </source>
</evidence>
<dbReference type="InterPro" id="IPR003663">
    <property type="entry name" value="Sugar/inositol_transpt"/>
</dbReference>
<evidence type="ECO:0000256" key="7">
    <source>
        <dbReference type="ARBA" id="ARBA00023136"/>
    </source>
</evidence>
<feature type="transmembrane region" description="Helical" evidence="10">
    <location>
        <begin position="401"/>
        <end position="422"/>
    </location>
</feature>
<organism evidence="12 13">
    <name type="scientific">Vitis vinifera</name>
    <name type="common">Grape</name>
    <dbReference type="NCBI Taxonomy" id="29760"/>
    <lineage>
        <taxon>Eukaryota</taxon>
        <taxon>Viridiplantae</taxon>
        <taxon>Streptophyta</taxon>
        <taxon>Embryophyta</taxon>
        <taxon>Tracheophyta</taxon>
        <taxon>Spermatophyta</taxon>
        <taxon>Magnoliopsida</taxon>
        <taxon>eudicotyledons</taxon>
        <taxon>Gunneridae</taxon>
        <taxon>Pentapetalae</taxon>
        <taxon>rosids</taxon>
        <taxon>Vitales</taxon>
        <taxon>Vitaceae</taxon>
        <taxon>Viteae</taxon>
        <taxon>Vitis</taxon>
    </lineage>
</organism>
<evidence type="ECO:0000256" key="8">
    <source>
        <dbReference type="RuleBase" id="RU003346"/>
    </source>
</evidence>
<keyword evidence="6 10" id="KW-1133">Transmembrane helix</keyword>
<evidence type="ECO:0000259" key="11">
    <source>
        <dbReference type="PROSITE" id="PS50850"/>
    </source>
</evidence>
<keyword evidence="4" id="KW-0762">Sugar transport</keyword>
<feature type="transmembrane region" description="Helical" evidence="10">
    <location>
        <begin position="204"/>
        <end position="224"/>
    </location>
</feature>
<dbReference type="Pfam" id="PF00083">
    <property type="entry name" value="Sugar_tr"/>
    <property type="match status" value="1"/>
</dbReference>
<feature type="transmembrane region" description="Helical" evidence="10">
    <location>
        <begin position="285"/>
        <end position="303"/>
    </location>
</feature>
<sequence>MRKNWGNCREFQCKEGPERKKGYVNGSIDGVLFGIQGNEDGNNRTDKDQKKVELTTSLTGVLLQYKYKLFRNCITYVEETWKSFRVVCREEKMAAKQEVEKGNANITEPLIVQEKQGEAQIKSNNGGLRMVLLSIFVAVCGSFEFGSCAGYSAPAQYGIMNELGLSYSQYSVFGSILSIGAMIGAISSGWIADSIGRKGAMRMSSMVCIAGWITVYLSFGSVSLDSGRFLLGYGIGILSYVIPVFIAEITPKNHRGTLATANQLFIVTGLFIAFVVGAFVTWRTLALTGILPCMVLLVGLFFIPESPRWLARAGYEREFKAELQKLRGVEADISEEEAEIQEYMVTHQLLPKVGIMVLLDKQNVRSVIVGVGLMVFQQFGGYNGIVFYADQIFVSAGVPPNLGGILYSSLQVIVTAFGASLIDRLGRRPLLMVSAFGLLLGCLLTGISFFLKAHQLAPNLVPILAVTGIMVHIGFYSVGLGPIPWLIMSEIFPLHVKAIAGSLVTLVNWFGAWAVSYTFNFLMNWSSHGTFFGYAFVCAAAIVFIIMVVPETKGQTLEEIQASMNR</sequence>
<evidence type="ECO:0000256" key="2">
    <source>
        <dbReference type="ARBA" id="ARBA00010992"/>
    </source>
</evidence>